<dbReference type="EMBL" id="KN833746">
    <property type="protein sequence ID" value="KIK21859.1"/>
    <property type="molecule type" value="Genomic_DNA"/>
</dbReference>
<name>A0A0C9Z744_9AGAM</name>
<sequence>MENSETSRPRTCAKNATTHPGDIVLLAQGKQRSKAEKAADDKQLKDTLAAKEQARMRGIAHLADMEMEMEAKQATRKKLAPTGKLTSAANHVGHPHADDQDVVPIPRKAAGIKSLKEQINVAKAQHQLEAMKQEDASHHICMLMLTRSTLFFRDLALTTRAKNSTLEGQIQKWNASVTAAKSPATSSADSSSRRPPSTLTFHSLTTQSSDATSLSNHRIALQSPSIDMPELDDATEAFADTVDNEIEHAHTVHKDERGWNAKKVVVISPASADSDVKLNDKIIVSTECHAKEGSVTGKRKAEEVDILYDSEPDEVDMPSYETETNDPMPRDVEDAHRMPCKENGILRTTASTSVGVIHEPLKPQQKKIKVEETKYTIVPPPNLSPMDAVFSTSDASTPAMLQYDEDGYIIEIKKKKYTIKDLPVPSNDSCVEHRVPSCQVQGRGRRFSDGNLEGLLEDYAFLCETPGEPSSEGMFRSLFLIELLGTAHLNDIMGYVNTQLNTKELTAGKDMAGVIGMASAALEHAVKYIVDGIIDVDKVLAHMMEVGDGKIRFKLPRVLNKATGKNTSMSFNFSWSNWGVESMAYRDSIAKHGPEWLRATIEIAQRARQLKVAATSSAATDDHGMDGVNPRALLLTAAQQFK</sequence>
<reference evidence="2 3" key="1">
    <citation type="submission" date="2014-04" db="EMBL/GenBank/DDBJ databases">
        <authorList>
            <consortium name="DOE Joint Genome Institute"/>
            <person name="Kuo A."/>
            <person name="Kohler A."/>
            <person name="Costa M.D."/>
            <person name="Nagy L.G."/>
            <person name="Floudas D."/>
            <person name="Copeland A."/>
            <person name="Barry K.W."/>
            <person name="Cichocki N."/>
            <person name="Veneault-Fourrey C."/>
            <person name="LaButti K."/>
            <person name="Lindquist E.A."/>
            <person name="Lipzen A."/>
            <person name="Lundell T."/>
            <person name="Morin E."/>
            <person name="Murat C."/>
            <person name="Sun H."/>
            <person name="Tunlid A."/>
            <person name="Henrissat B."/>
            <person name="Grigoriev I.V."/>
            <person name="Hibbett D.S."/>
            <person name="Martin F."/>
            <person name="Nordberg H.P."/>
            <person name="Cantor M.N."/>
            <person name="Hua S.X."/>
        </authorList>
    </citation>
    <scope>NUCLEOTIDE SEQUENCE [LARGE SCALE GENOMIC DNA]</scope>
    <source>
        <strain evidence="2 3">441</strain>
    </source>
</reference>
<reference evidence="3" key="2">
    <citation type="submission" date="2015-01" db="EMBL/GenBank/DDBJ databases">
        <title>Evolutionary Origins and Diversification of the Mycorrhizal Mutualists.</title>
        <authorList>
            <consortium name="DOE Joint Genome Institute"/>
            <consortium name="Mycorrhizal Genomics Consortium"/>
            <person name="Kohler A."/>
            <person name="Kuo A."/>
            <person name="Nagy L.G."/>
            <person name="Floudas D."/>
            <person name="Copeland A."/>
            <person name="Barry K.W."/>
            <person name="Cichocki N."/>
            <person name="Veneault-Fourrey C."/>
            <person name="LaButti K."/>
            <person name="Lindquist E.A."/>
            <person name="Lipzen A."/>
            <person name="Lundell T."/>
            <person name="Morin E."/>
            <person name="Murat C."/>
            <person name="Riley R."/>
            <person name="Ohm R."/>
            <person name="Sun H."/>
            <person name="Tunlid A."/>
            <person name="Henrissat B."/>
            <person name="Grigoriev I.V."/>
            <person name="Hibbett D.S."/>
            <person name="Martin F."/>
        </authorList>
    </citation>
    <scope>NUCLEOTIDE SEQUENCE [LARGE SCALE GENOMIC DNA]</scope>
    <source>
        <strain evidence="3">441</strain>
    </source>
</reference>
<dbReference type="OrthoDB" id="2662900at2759"/>
<evidence type="ECO:0000256" key="1">
    <source>
        <dbReference type="SAM" id="MobiDB-lite"/>
    </source>
</evidence>
<dbReference type="AlphaFoldDB" id="A0A0C9Z744"/>
<protein>
    <submittedName>
        <fullName evidence="2">Uncharacterized protein</fullName>
    </submittedName>
</protein>
<feature type="region of interest" description="Disordered" evidence="1">
    <location>
        <begin position="313"/>
        <end position="332"/>
    </location>
</feature>
<evidence type="ECO:0000313" key="3">
    <source>
        <dbReference type="Proteomes" id="UP000054018"/>
    </source>
</evidence>
<feature type="region of interest" description="Disordered" evidence="1">
    <location>
        <begin position="1"/>
        <end position="22"/>
    </location>
</feature>
<dbReference type="HOGENOM" id="CLU_023634_0_0_1"/>
<proteinExistence type="predicted"/>
<keyword evidence="3" id="KW-1185">Reference proteome</keyword>
<organism evidence="2 3">
    <name type="scientific">Pisolithus microcarpus 441</name>
    <dbReference type="NCBI Taxonomy" id="765257"/>
    <lineage>
        <taxon>Eukaryota</taxon>
        <taxon>Fungi</taxon>
        <taxon>Dikarya</taxon>
        <taxon>Basidiomycota</taxon>
        <taxon>Agaricomycotina</taxon>
        <taxon>Agaricomycetes</taxon>
        <taxon>Agaricomycetidae</taxon>
        <taxon>Boletales</taxon>
        <taxon>Sclerodermatineae</taxon>
        <taxon>Pisolithaceae</taxon>
        <taxon>Pisolithus</taxon>
    </lineage>
</organism>
<dbReference type="Proteomes" id="UP000054018">
    <property type="component" value="Unassembled WGS sequence"/>
</dbReference>
<gene>
    <name evidence="2" type="ORF">PISMIDRAFT_23852</name>
</gene>
<evidence type="ECO:0000313" key="2">
    <source>
        <dbReference type="EMBL" id="KIK21859.1"/>
    </source>
</evidence>
<accession>A0A0C9Z744</accession>